<dbReference type="Gene3D" id="1.10.455.10">
    <property type="entry name" value="Ribosomal protein S7 domain"/>
    <property type="match status" value="1"/>
</dbReference>
<evidence type="ECO:0000259" key="10">
    <source>
        <dbReference type="Pfam" id="PF00177"/>
    </source>
</evidence>
<evidence type="ECO:0000256" key="5">
    <source>
        <dbReference type="ARBA" id="ARBA00022980"/>
    </source>
</evidence>
<dbReference type="NCBIfam" id="NF003106">
    <property type="entry name" value="PRK04027.1"/>
    <property type="match status" value="1"/>
</dbReference>
<keyword evidence="4 7" id="KW-0694">RNA-binding</keyword>
<dbReference type="InterPro" id="IPR036823">
    <property type="entry name" value="Ribosomal_uS7_dom_sf"/>
</dbReference>
<dbReference type="EMBL" id="JAKRVX010000001">
    <property type="protein sequence ID" value="MCL9815689.1"/>
    <property type="molecule type" value="Genomic_DNA"/>
</dbReference>
<dbReference type="AlphaFoldDB" id="A0AAE3FW13"/>
<evidence type="ECO:0000256" key="6">
    <source>
        <dbReference type="ARBA" id="ARBA00023274"/>
    </source>
</evidence>
<protein>
    <recommendedName>
        <fullName evidence="7">Small ribosomal subunit protein uS7</fullName>
    </recommendedName>
</protein>
<keyword evidence="6 7" id="KW-0687">Ribonucleoprotein</keyword>
<evidence type="ECO:0000313" key="11">
    <source>
        <dbReference type="EMBL" id="MCL9815689.1"/>
    </source>
</evidence>
<dbReference type="PIRSF" id="PIRSF002122">
    <property type="entry name" value="RPS7p_RPS7a_RPS5e_RPS7o"/>
    <property type="match status" value="1"/>
</dbReference>
<dbReference type="GO" id="GO:0019843">
    <property type="term" value="F:rRNA binding"/>
    <property type="evidence" value="ECO:0007669"/>
    <property type="project" value="UniProtKB-UniRule"/>
</dbReference>
<keyword evidence="3 7" id="KW-0699">rRNA-binding</keyword>
<dbReference type="NCBIfam" id="TIGR01028">
    <property type="entry name" value="uS7_euk_arch"/>
    <property type="match status" value="1"/>
</dbReference>
<reference evidence="11" key="2">
    <citation type="submission" date="2022-02" db="EMBL/GenBank/DDBJ databases">
        <authorList>
            <person name="Elcheninov A.G."/>
            <person name="Sorokin D.Y."/>
            <person name="Kublanov I.V."/>
        </authorList>
    </citation>
    <scope>NUCLEOTIDE SEQUENCE</scope>
    <source>
        <strain evidence="11">AArc-St2</strain>
    </source>
</reference>
<dbReference type="CDD" id="cd14867">
    <property type="entry name" value="uS7_Eukaryote"/>
    <property type="match status" value="1"/>
</dbReference>
<comment type="caution">
    <text evidence="11">The sequence shown here is derived from an EMBL/GenBank/DDBJ whole genome shotgun (WGS) entry which is preliminary data.</text>
</comment>
<dbReference type="Proteomes" id="UP001203207">
    <property type="component" value="Unassembled WGS sequence"/>
</dbReference>
<reference evidence="11" key="1">
    <citation type="journal article" date="2022" name="Syst. Appl. Microbiol.">
        <title>Natronocalculus amylovorans gen. nov., sp. nov., and Natranaeroarchaeum aerophilus sp. nov., dominant culturable amylolytic natronoarchaea from hypersaline soda lakes in southwestern Siberia.</title>
        <authorList>
            <person name="Sorokin D.Y."/>
            <person name="Elcheninov A.G."/>
            <person name="Khizhniak T.V."/>
            <person name="Koenen M."/>
            <person name="Bale N.J."/>
            <person name="Damste J.S.S."/>
            <person name="Kublanov I.V."/>
        </authorList>
    </citation>
    <scope>NUCLEOTIDE SEQUENCE</scope>
    <source>
        <strain evidence="11">AArc-St2</strain>
    </source>
</reference>
<evidence type="ECO:0000256" key="1">
    <source>
        <dbReference type="ARBA" id="ARBA00007151"/>
    </source>
</evidence>
<evidence type="ECO:0000256" key="3">
    <source>
        <dbReference type="ARBA" id="ARBA00022730"/>
    </source>
</evidence>
<dbReference type="Pfam" id="PF00177">
    <property type="entry name" value="Ribosomal_S7"/>
    <property type="match status" value="1"/>
</dbReference>
<proteinExistence type="inferred from homology"/>
<sequence>MSESEAPEPEAPADSEEATENALLFGVWDVSEIEYTDPSTQRYLNVTPIAHTMGRHAGKQFKKSDVSVVERLINRLMQTEENTGKKQKSMKIVREAFEIVHERTEENPVQVLVRAVENAAPREETVRLKYGGISVPKAVDVAPQRRVDQALKFIAQGTQSASYKTPTSAAEALAQQLIGAASYDVQSHAISQKEERERVAAAAR</sequence>
<feature type="domain" description="Small ribosomal subunit protein uS7" evidence="10">
    <location>
        <begin position="62"/>
        <end position="204"/>
    </location>
</feature>
<dbReference type="PANTHER" id="PTHR11205">
    <property type="entry name" value="RIBOSOMAL PROTEIN S7"/>
    <property type="match status" value="1"/>
</dbReference>
<accession>A0AAE3FW13</accession>
<dbReference type="PROSITE" id="PS00052">
    <property type="entry name" value="RIBOSOMAL_S7"/>
    <property type="match status" value="1"/>
</dbReference>
<dbReference type="HAMAP" id="MF_00480_A">
    <property type="entry name" value="Ribosomal_uS7_A"/>
    <property type="match status" value="1"/>
</dbReference>
<evidence type="ECO:0000313" key="12">
    <source>
        <dbReference type="Proteomes" id="UP001203207"/>
    </source>
</evidence>
<name>A0AAE3FW13_9EURY</name>
<comment type="similarity">
    <text evidence="1 7 8">Belongs to the universal ribosomal protein uS7 family.</text>
</comment>
<evidence type="ECO:0000256" key="8">
    <source>
        <dbReference type="RuleBase" id="RU003619"/>
    </source>
</evidence>
<dbReference type="GO" id="GO:0015935">
    <property type="term" value="C:small ribosomal subunit"/>
    <property type="evidence" value="ECO:0007669"/>
    <property type="project" value="UniProtKB-UniRule"/>
</dbReference>
<evidence type="ECO:0000256" key="9">
    <source>
        <dbReference type="RuleBase" id="RU003621"/>
    </source>
</evidence>
<dbReference type="GO" id="GO:0006412">
    <property type="term" value="P:translation"/>
    <property type="evidence" value="ECO:0007669"/>
    <property type="project" value="UniProtKB-UniRule"/>
</dbReference>
<dbReference type="InterPro" id="IPR020606">
    <property type="entry name" value="Ribosomal_uS7_CS"/>
</dbReference>
<dbReference type="GO" id="GO:0003735">
    <property type="term" value="F:structural constituent of ribosome"/>
    <property type="evidence" value="ECO:0007669"/>
    <property type="project" value="UniProtKB-UniRule"/>
</dbReference>
<organism evidence="11 12">
    <name type="scientific">Natronocalculus amylovorans</name>
    <dbReference type="NCBI Taxonomy" id="2917812"/>
    <lineage>
        <taxon>Archaea</taxon>
        <taxon>Methanobacteriati</taxon>
        <taxon>Methanobacteriota</taxon>
        <taxon>Stenosarchaea group</taxon>
        <taxon>Halobacteria</taxon>
        <taxon>Halobacteriales</taxon>
        <taxon>Haloferacaceae</taxon>
        <taxon>Natronocalculus</taxon>
    </lineage>
</organism>
<dbReference type="InterPro" id="IPR005716">
    <property type="entry name" value="Ribosomal_uS7_euk/arc"/>
</dbReference>
<gene>
    <name evidence="7" type="primary">rps7</name>
    <name evidence="11" type="ORF">AArcSt2_01910</name>
</gene>
<dbReference type="InterPro" id="IPR000235">
    <property type="entry name" value="Ribosomal_uS7"/>
</dbReference>
<dbReference type="InterPro" id="IPR023798">
    <property type="entry name" value="Ribosomal_uS7_dom"/>
</dbReference>
<evidence type="ECO:0000256" key="7">
    <source>
        <dbReference type="HAMAP-Rule" id="MF_00480"/>
    </source>
</evidence>
<comment type="function">
    <text evidence="7 9">One of the primary rRNA binding proteins, it binds directly to 16S rRNA where it nucleates assembly of the head domain of the 30S subunit. Is located at the subunit interface close to the decoding center.</text>
</comment>
<evidence type="ECO:0000256" key="4">
    <source>
        <dbReference type="ARBA" id="ARBA00022884"/>
    </source>
</evidence>
<dbReference type="SUPFAM" id="SSF47973">
    <property type="entry name" value="Ribosomal protein S7"/>
    <property type="match status" value="1"/>
</dbReference>
<comment type="subunit">
    <text evidence="2 7 9">Part of the 30S ribosomal subunit.</text>
</comment>
<keyword evidence="5 7" id="KW-0689">Ribosomal protein</keyword>
<dbReference type="InterPro" id="IPR026018">
    <property type="entry name" value="Ribosomal_uS7_arc"/>
</dbReference>
<keyword evidence="12" id="KW-1185">Reference proteome</keyword>
<evidence type="ECO:0000256" key="2">
    <source>
        <dbReference type="ARBA" id="ARBA00011458"/>
    </source>
</evidence>
<dbReference type="RefSeq" id="WP_174652778.1">
    <property type="nucleotide sequence ID" value="NZ_JAKRVX010000001.1"/>
</dbReference>